<evidence type="ECO:0000313" key="7">
    <source>
        <dbReference type="Ensembl" id="ENSSRHP00000020096.1"/>
    </source>
</evidence>
<dbReference type="PROSITE" id="PS50240">
    <property type="entry name" value="TRYPSIN_DOM"/>
    <property type="match status" value="1"/>
</dbReference>
<dbReference type="GO" id="GO:0004252">
    <property type="term" value="F:serine-type endopeptidase activity"/>
    <property type="evidence" value="ECO:0007669"/>
    <property type="project" value="UniProtKB-EC"/>
</dbReference>
<dbReference type="PANTHER" id="PTHR24271">
    <property type="entry name" value="KALLIKREIN-RELATED"/>
    <property type="match status" value="1"/>
</dbReference>
<dbReference type="AlphaFoldDB" id="A0A673H251"/>
<protein>
    <recommendedName>
        <fullName evidence="5">trypsin</fullName>
        <ecNumber evidence="5">3.4.21.4</ecNumber>
    </recommendedName>
</protein>
<keyword evidence="3" id="KW-1015">Disulfide bond</keyword>
<dbReference type="Pfam" id="PF00089">
    <property type="entry name" value="Trypsin"/>
    <property type="match status" value="1"/>
</dbReference>
<dbReference type="InterPro" id="IPR009003">
    <property type="entry name" value="Peptidase_S1_PA"/>
</dbReference>
<dbReference type="GO" id="GO:0006508">
    <property type="term" value="P:proteolysis"/>
    <property type="evidence" value="ECO:0007669"/>
    <property type="project" value="InterPro"/>
</dbReference>
<reference evidence="7" key="1">
    <citation type="submission" date="2025-08" db="UniProtKB">
        <authorList>
            <consortium name="Ensembl"/>
        </authorList>
    </citation>
    <scope>IDENTIFICATION</scope>
</reference>
<dbReference type="GO" id="GO:0005576">
    <property type="term" value="C:extracellular region"/>
    <property type="evidence" value="ECO:0007669"/>
    <property type="project" value="UniProtKB-SubCell"/>
</dbReference>
<dbReference type="Proteomes" id="UP000472270">
    <property type="component" value="Unassembled WGS sequence"/>
</dbReference>
<evidence type="ECO:0000259" key="6">
    <source>
        <dbReference type="PROSITE" id="PS50240"/>
    </source>
</evidence>
<comment type="catalytic activity">
    <reaction evidence="4">
        <text>Preferential cleavage: Arg-|-Xaa, Lys-|-Xaa.</text>
        <dbReference type="EC" id="3.4.21.4"/>
    </reaction>
</comment>
<evidence type="ECO:0000256" key="1">
    <source>
        <dbReference type="ARBA" id="ARBA00004239"/>
    </source>
</evidence>
<comment type="subcellular location">
    <subcellularLocation>
        <location evidence="1">Secreted</location>
        <location evidence="1">Extracellular space</location>
    </subcellularLocation>
</comment>
<dbReference type="Ensembl" id="ENSSRHT00000020738.1">
    <property type="protein sequence ID" value="ENSSRHP00000020096.1"/>
    <property type="gene ID" value="ENSSRHG00000010772.1"/>
</dbReference>
<dbReference type="SUPFAM" id="SSF50494">
    <property type="entry name" value="Trypsin-like serine proteases"/>
    <property type="match status" value="1"/>
</dbReference>
<dbReference type="PROSITE" id="PS00134">
    <property type="entry name" value="TRYPSIN_HIS"/>
    <property type="match status" value="1"/>
</dbReference>
<name>A0A673H251_9TELE</name>
<dbReference type="EC" id="3.4.21.4" evidence="5"/>
<feature type="domain" description="Peptidase S1" evidence="6">
    <location>
        <begin position="13"/>
        <end position="129"/>
    </location>
</feature>
<reference evidence="7" key="2">
    <citation type="submission" date="2025-09" db="UniProtKB">
        <authorList>
            <consortium name="Ensembl"/>
        </authorList>
    </citation>
    <scope>IDENTIFICATION</scope>
</reference>
<keyword evidence="8" id="KW-1185">Reference proteome</keyword>
<dbReference type="PANTHER" id="PTHR24271:SF80">
    <property type="entry name" value="GRANZYME 3, TANDEM DUPLICATE 1-RELATED"/>
    <property type="match status" value="1"/>
</dbReference>
<dbReference type="Gene3D" id="2.40.10.10">
    <property type="entry name" value="Trypsin-like serine proteases"/>
    <property type="match status" value="1"/>
</dbReference>
<keyword evidence="2" id="KW-0865">Zymogen</keyword>
<evidence type="ECO:0000256" key="4">
    <source>
        <dbReference type="ARBA" id="ARBA00036320"/>
    </source>
</evidence>
<dbReference type="InterPro" id="IPR018114">
    <property type="entry name" value="TRYPSIN_HIS"/>
</dbReference>
<evidence type="ECO:0000313" key="8">
    <source>
        <dbReference type="Proteomes" id="UP000472270"/>
    </source>
</evidence>
<evidence type="ECO:0000256" key="5">
    <source>
        <dbReference type="ARBA" id="ARBA00038868"/>
    </source>
</evidence>
<proteinExistence type="predicted"/>
<sequence length="129" mass="14541">ILVIVTGGMESGIIGGKEAKHHSRPYMASIQYINHHTCGGILIRQDYVLTAAHCLNPVVVVLGAYNINKKEKSQQRIPVIKYIQHPMFERNKKEDCSYDKLLIKVFSPSPVTLYYALCLLSINYFAICS</sequence>
<dbReference type="SMART" id="SM00020">
    <property type="entry name" value="Tryp_SPc"/>
    <property type="match status" value="1"/>
</dbReference>
<organism evidence="7 8">
    <name type="scientific">Sinocyclocheilus rhinocerous</name>
    <dbReference type="NCBI Taxonomy" id="307959"/>
    <lineage>
        <taxon>Eukaryota</taxon>
        <taxon>Metazoa</taxon>
        <taxon>Chordata</taxon>
        <taxon>Craniata</taxon>
        <taxon>Vertebrata</taxon>
        <taxon>Euteleostomi</taxon>
        <taxon>Actinopterygii</taxon>
        <taxon>Neopterygii</taxon>
        <taxon>Teleostei</taxon>
        <taxon>Ostariophysi</taxon>
        <taxon>Cypriniformes</taxon>
        <taxon>Cyprinidae</taxon>
        <taxon>Cyprininae</taxon>
        <taxon>Sinocyclocheilus</taxon>
    </lineage>
</organism>
<accession>A0A673H251</accession>
<dbReference type="InterPro" id="IPR001254">
    <property type="entry name" value="Trypsin_dom"/>
</dbReference>
<evidence type="ECO:0000256" key="3">
    <source>
        <dbReference type="ARBA" id="ARBA00023157"/>
    </source>
</evidence>
<evidence type="ECO:0000256" key="2">
    <source>
        <dbReference type="ARBA" id="ARBA00023145"/>
    </source>
</evidence>
<dbReference type="FunFam" id="2.40.10.10:FF:000005">
    <property type="entry name" value="Serine protease 37"/>
    <property type="match status" value="1"/>
</dbReference>
<dbReference type="InterPro" id="IPR043504">
    <property type="entry name" value="Peptidase_S1_PA_chymotrypsin"/>
</dbReference>